<gene>
    <name evidence="2" type="ORF">GCM10023226_07430</name>
</gene>
<evidence type="ECO:0000313" key="3">
    <source>
        <dbReference type="Proteomes" id="UP001500621"/>
    </source>
</evidence>
<comment type="caution">
    <text evidence="2">The sequence shown here is derived from an EMBL/GenBank/DDBJ whole genome shotgun (WGS) entry which is preliminary data.</text>
</comment>
<reference evidence="3" key="1">
    <citation type="journal article" date="2019" name="Int. J. Syst. Evol. Microbiol.">
        <title>The Global Catalogue of Microorganisms (GCM) 10K type strain sequencing project: providing services to taxonomists for standard genome sequencing and annotation.</title>
        <authorList>
            <consortium name="The Broad Institute Genomics Platform"/>
            <consortium name="The Broad Institute Genome Sequencing Center for Infectious Disease"/>
            <person name="Wu L."/>
            <person name="Ma J."/>
        </authorList>
    </citation>
    <scope>NUCLEOTIDE SEQUENCE [LARGE SCALE GENOMIC DNA]</scope>
    <source>
        <strain evidence="3">JCM 18127</strain>
    </source>
</reference>
<feature type="compositionally biased region" description="Low complexity" evidence="1">
    <location>
        <begin position="228"/>
        <end position="239"/>
    </location>
</feature>
<dbReference type="Gene3D" id="3.40.50.150">
    <property type="entry name" value="Vaccinia Virus protein VP39"/>
    <property type="match status" value="1"/>
</dbReference>
<dbReference type="InterPro" id="IPR029063">
    <property type="entry name" value="SAM-dependent_MTases_sf"/>
</dbReference>
<feature type="region of interest" description="Disordered" evidence="1">
    <location>
        <begin position="199"/>
        <end position="239"/>
    </location>
</feature>
<dbReference type="SUPFAM" id="SSF53335">
    <property type="entry name" value="S-adenosyl-L-methionine-dependent methyltransferases"/>
    <property type="match status" value="1"/>
</dbReference>
<evidence type="ECO:0008006" key="4">
    <source>
        <dbReference type="Google" id="ProtNLM"/>
    </source>
</evidence>
<sequence>MRGPSLPFAYARRVAGLAVSNPQEFADRVQGRIERRRHRSETAPPLFSDPQGWGDALHRLLGEPEQCRNCDRFSEIWADIEADLPPDSPALGEGFDAGVGLAQAAYVTVRHLKPARVVETGVARGVTTRFVLEAMAENGHGQLTSIDLPPLTRHWHQHTASAVPQRLHHRWQFVRGSSRRELPYLLAGAHRRLHPGLEPHPAPHALGDGDRVAARGAGRGTALRRRQPQPCVPRVGRAG</sequence>
<dbReference type="Proteomes" id="UP001500621">
    <property type="component" value="Unassembled WGS sequence"/>
</dbReference>
<keyword evidence="3" id="KW-1185">Reference proteome</keyword>
<proteinExistence type="predicted"/>
<organism evidence="2 3">
    <name type="scientific">Nocardioides nanhaiensis</name>
    <dbReference type="NCBI Taxonomy" id="1476871"/>
    <lineage>
        <taxon>Bacteria</taxon>
        <taxon>Bacillati</taxon>
        <taxon>Actinomycetota</taxon>
        <taxon>Actinomycetes</taxon>
        <taxon>Propionibacteriales</taxon>
        <taxon>Nocardioidaceae</taxon>
        <taxon>Nocardioides</taxon>
    </lineage>
</organism>
<name>A0ABP8VVF0_9ACTN</name>
<dbReference type="EMBL" id="BAABIM010000001">
    <property type="protein sequence ID" value="GAA4672989.1"/>
    <property type="molecule type" value="Genomic_DNA"/>
</dbReference>
<evidence type="ECO:0000256" key="1">
    <source>
        <dbReference type="SAM" id="MobiDB-lite"/>
    </source>
</evidence>
<accession>A0ABP8VVF0</accession>
<evidence type="ECO:0000313" key="2">
    <source>
        <dbReference type="EMBL" id="GAA4672989.1"/>
    </source>
</evidence>
<protein>
    <recommendedName>
        <fullName evidence="4">Class I SAM-dependent methyltransferase</fullName>
    </recommendedName>
</protein>
<dbReference type="Pfam" id="PF13578">
    <property type="entry name" value="Methyltransf_24"/>
    <property type="match status" value="1"/>
</dbReference>